<dbReference type="GO" id="GO:0017111">
    <property type="term" value="F:ribonucleoside triphosphate phosphatase activity"/>
    <property type="evidence" value="ECO:0007669"/>
    <property type="project" value="InterPro"/>
</dbReference>
<comment type="catalytic activity">
    <reaction evidence="10">
        <text>ITP + H2O = IMP + diphosphate + H(+)</text>
        <dbReference type="Rhea" id="RHEA:29399"/>
        <dbReference type="ChEBI" id="CHEBI:15377"/>
        <dbReference type="ChEBI" id="CHEBI:15378"/>
        <dbReference type="ChEBI" id="CHEBI:33019"/>
        <dbReference type="ChEBI" id="CHEBI:58053"/>
        <dbReference type="ChEBI" id="CHEBI:61402"/>
        <dbReference type="EC" id="3.6.1.66"/>
    </reaction>
</comment>
<reference evidence="13" key="3">
    <citation type="submission" date="2020-01" db="EMBL/GenBank/DDBJ databases">
        <authorList>
            <person name="Cousin F.J."/>
            <person name="Le Guellec R."/>
            <person name="Cretenet M."/>
        </authorList>
    </citation>
    <scope>NUCLEOTIDE SEQUENCE</scope>
    <source>
        <strain evidence="13">UCMA 15228</strain>
    </source>
</reference>
<keyword evidence="4 10" id="KW-0547">Nucleotide-binding</keyword>
<dbReference type="CDD" id="cd00515">
    <property type="entry name" value="HAM1"/>
    <property type="match status" value="1"/>
</dbReference>
<keyword evidence="7 10" id="KW-0546">Nucleotide metabolism</keyword>
<dbReference type="Gene3D" id="3.90.950.10">
    <property type="match status" value="1"/>
</dbReference>
<sequence length="191" mass="20935">MQKIIFATKNAGKTKEISDLLGKRFEIIDLNHLDNLPDIVENGSSFVSNAEIKAEKISQLYPDSFVMAEDAGLSIDALDGRPGIFSARYAGDHDDEANIKKVLTELDGVASEKRTAHFTAAIVLLGLQKEIVATGEVRGRILDHKEGQDGFGYDPIFFSTELGKTFGQASEKEKNSVSHRARALKKLISQI</sequence>
<evidence type="ECO:0000256" key="4">
    <source>
        <dbReference type="ARBA" id="ARBA00022741"/>
    </source>
</evidence>
<proteinExistence type="inferred from homology"/>
<dbReference type="GO" id="GO:0005829">
    <property type="term" value="C:cytosol"/>
    <property type="evidence" value="ECO:0007669"/>
    <property type="project" value="TreeGrafter"/>
</dbReference>
<feature type="active site" description="Proton acceptor" evidence="10">
    <location>
        <position position="70"/>
    </location>
</feature>
<evidence type="ECO:0000313" key="12">
    <source>
        <dbReference type="EMBL" id="MDN6900282.1"/>
    </source>
</evidence>
<dbReference type="PANTHER" id="PTHR11067:SF9">
    <property type="entry name" value="INOSINE TRIPHOSPHATE PYROPHOSPHATASE"/>
    <property type="match status" value="1"/>
</dbReference>
<dbReference type="EC" id="3.6.1.66" evidence="10"/>
<feature type="binding site" evidence="10">
    <location>
        <position position="71"/>
    </location>
    <ligand>
        <name>substrate</name>
    </ligand>
</feature>
<name>A0AAJ1RCL0_9LACO</name>
<gene>
    <name evidence="12" type="primary">rdgB</name>
    <name evidence="13" type="ORF">DLJ48_04640</name>
    <name evidence="12" type="ORF">EVC35_04575</name>
</gene>
<protein>
    <recommendedName>
        <fullName evidence="10">dITP/XTP pyrophosphatase</fullName>
        <ecNumber evidence="10">3.6.1.66</ecNumber>
    </recommendedName>
    <alternativeName>
        <fullName evidence="10">Non-canonical purine NTP pyrophosphatase</fullName>
    </alternativeName>
    <alternativeName>
        <fullName evidence="10">Non-standard purine NTP pyrophosphatase</fullName>
    </alternativeName>
    <alternativeName>
        <fullName evidence="10">Nucleoside-triphosphate diphosphatase</fullName>
    </alternativeName>
    <alternativeName>
        <fullName evidence="10">Nucleoside-triphosphate pyrophosphatase</fullName>
        <shortName evidence="10">NTPase</shortName>
    </alternativeName>
</protein>
<dbReference type="GO" id="GO:0009117">
    <property type="term" value="P:nucleotide metabolic process"/>
    <property type="evidence" value="ECO:0007669"/>
    <property type="project" value="UniProtKB-KW"/>
</dbReference>
<keyword evidence="3 10" id="KW-0479">Metal-binding</keyword>
<feature type="binding site" evidence="10">
    <location>
        <position position="70"/>
    </location>
    <ligand>
        <name>Mg(2+)</name>
        <dbReference type="ChEBI" id="CHEBI:18420"/>
    </ligand>
</feature>
<dbReference type="InterPro" id="IPR029001">
    <property type="entry name" value="ITPase-like_fam"/>
</dbReference>
<comment type="caution">
    <text evidence="10">Lacks conserved residue(s) required for the propagation of feature annotation.</text>
</comment>
<dbReference type="GO" id="GO:0046872">
    <property type="term" value="F:metal ion binding"/>
    <property type="evidence" value="ECO:0007669"/>
    <property type="project" value="UniProtKB-KW"/>
</dbReference>
<feature type="binding site" evidence="10">
    <location>
        <begin position="151"/>
        <end position="154"/>
    </location>
    <ligand>
        <name>substrate</name>
    </ligand>
</feature>
<dbReference type="GO" id="GO:0009146">
    <property type="term" value="P:purine nucleoside triphosphate catabolic process"/>
    <property type="evidence" value="ECO:0007669"/>
    <property type="project" value="UniProtKB-UniRule"/>
</dbReference>
<comment type="subunit">
    <text evidence="2 10">Homodimer.</text>
</comment>
<reference evidence="13 14" key="1">
    <citation type="journal article" date="2019" name="Syst. Appl. Microbiol.">
        <title>Oenococcus sicerae sp. nov., isolated from French cider.</title>
        <authorList>
            <person name="Cousin F.J."/>
            <person name="Le Guellec R."/>
            <person name="Chagnot C."/>
            <person name="Goux D."/>
            <person name="Dalmasso M."/>
            <person name="Laplace J.M."/>
            <person name="Cretenet M."/>
        </authorList>
    </citation>
    <scope>NUCLEOTIDE SEQUENCE [LARGE SCALE GENOMIC DNA]</scope>
    <source>
        <strain evidence="13 14">UCMA 15228</strain>
    </source>
</reference>
<dbReference type="NCBIfam" id="TIGR00042">
    <property type="entry name" value="RdgB/HAM1 family non-canonical purine NTP pyrophosphatase"/>
    <property type="match status" value="1"/>
</dbReference>
<comment type="catalytic activity">
    <reaction evidence="8 10">
        <text>dITP + H2O = dIMP + diphosphate + H(+)</text>
        <dbReference type="Rhea" id="RHEA:28342"/>
        <dbReference type="ChEBI" id="CHEBI:15377"/>
        <dbReference type="ChEBI" id="CHEBI:15378"/>
        <dbReference type="ChEBI" id="CHEBI:33019"/>
        <dbReference type="ChEBI" id="CHEBI:61194"/>
        <dbReference type="ChEBI" id="CHEBI:61382"/>
        <dbReference type="EC" id="3.6.1.66"/>
    </reaction>
</comment>
<dbReference type="RefSeq" id="WP_128686332.1">
    <property type="nucleotide sequence ID" value="NZ_CP029684.2"/>
</dbReference>
<dbReference type="InterPro" id="IPR020922">
    <property type="entry name" value="dITP/XTP_pyrophosphatase"/>
</dbReference>
<keyword evidence="6 10" id="KW-0460">Magnesium</keyword>
<dbReference type="AlphaFoldDB" id="A0AAJ1RCL0"/>
<reference evidence="12" key="2">
    <citation type="submission" date="2019-01" db="EMBL/GenBank/DDBJ databases">
        <title>Oenococcus sicerae UCMA17102.</title>
        <authorList>
            <person name="Cousin F.J."/>
            <person name="Le Guellec R."/>
            <person name="Cretenet M."/>
        </authorList>
    </citation>
    <scope>NUCLEOTIDE SEQUENCE</scope>
    <source>
        <strain evidence="12">UCMA17102</strain>
    </source>
</reference>
<feature type="binding site" evidence="10">
    <location>
        <position position="174"/>
    </location>
    <ligand>
        <name>substrate</name>
    </ligand>
</feature>
<dbReference type="Proteomes" id="UP001167919">
    <property type="component" value="Unassembled WGS sequence"/>
</dbReference>
<dbReference type="Proteomes" id="UP000286907">
    <property type="component" value="Chromosome"/>
</dbReference>
<evidence type="ECO:0000256" key="11">
    <source>
        <dbReference type="RuleBase" id="RU003781"/>
    </source>
</evidence>
<dbReference type="PANTHER" id="PTHR11067">
    <property type="entry name" value="INOSINE TRIPHOSPHATE PYROPHOSPHATASE/HAM1 PROTEIN"/>
    <property type="match status" value="1"/>
</dbReference>
<organism evidence="12 15">
    <name type="scientific">Oenococcus sicerae</name>
    <dbReference type="NCBI Taxonomy" id="2203724"/>
    <lineage>
        <taxon>Bacteria</taxon>
        <taxon>Bacillati</taxon>
        <taxon>Bacillota</taxon>
        <taxon>Bacilli</taxon>
        <taxon>Lactobacillales</taxon>
        <taxon>Lactobacillaceae</taxon>
        <taxon>Oenococcus</taxon>
    </lineage>
</organism>
<evidence type="ECO:0000256" key="6">
    <source>
        <dbReference type="ARBA" id="ARBA00022842"/>
    </source>
</evidence>
<dbReference type="Pfam" id="PF01725">
    <property type="entry name" value="Ham1p_like"/>
    <property type="match status" value="1"/>
</dbReference>
<dbReference type="EMBL" id="SDWY01000002">
    <property type="protein sequence ID" value="MDN6900282.1"/>
    <property type="molecule type" value="Genomic_DNA"/>
</dbReference>
<evidence type="ECO:0000256" key="7">
    <source>
        <dbReference type="ARBA" id="ARBA00023080"/>
    </source>
</evidence>
<comment type="catalytic activity">
    <reaction evidence="9 10">
        <text>XTP + H2O = XMP + diphosphate + H(+)</text>
        <dbReference type="Rhea" id="RHEA:28610"/>
        <dbReference type="ChEBI" id="CHEBI:15377"/>
        <dbReference type="ChEBI" id="CHEBI:15378"/>
        <dbReference type="ChEBI" id="CHEBI:33019"/>
        <dbReference type="ChEBI" id="CHEBI:57464"/>
        <dbReference type="ChEBI" id="CHEBI:61314"/>
        <dbReference type="EC" id="3.6.1.66"/>
    </reaction>
</comment>
<keyword evidence="5 10" id="KW-0378">Hydrolase</keyword>
<dbReference type="GO" id="GO:0035870">
    <property type="term" value="F:dITP diphosphatase activity"/>
    <property type="evidence" value="ECO:0007669"/>
    <property type="project" value="UniProtKB-UniRule"/>
</dbReference>
<dbReference type="HAMAP" id="MF_01405">
    <property type="entry name" value="Non_canon_purine_NTPase"/>
    <property type="match status" value="1"/>
</dbReference>
<feature type="binding site" evidence="10">
    <location>
        <begin position="8"/>
        <end position="13"/>
    </location>
    <ligand>
        <name>substrate</name>
    </ligand>
</feature>
<comment type="cofactor">
    <cofactor evidence="10">
        <name>Mg(2+)</name>
        <dbReference type="ChEBI" id="CHEBI:18420"/>
    </cofactor>
    <text evidence="10">Binds 1 Mg(2+) ion per subunit.</text>
</comment>
<dbReference type="GO" id="GO:0000166">
    <property type="term" value="F:nucleotide binding"/>
    <property type="evidence" value="ECO:0007669"/>
    <property type="project" value="UniProtKB-KW"/>
</dbReference>
<evidence type="ECO:0000256" key="5">
    <source>
        <dbReference type="ARBA" id="ARBA00022801"/>
    </source>
</evidence>
<evidence type="ECO:0000313" key="15">
    <source>
        <dbReference type="Proteomes" id="UP001167919"/>
    </source>
</evidence>
<evidence type="ECO:0000256" key="9">
    <source>
        <dbReference type="ARBA" id="ARBA00052017"/>
    </source>
</evidence>
<evidence type="ECO:0000256" key="2">
    <source>
        <dbReference type="ARBA" id="ARBA00011738"/>
    </source>
</evidence>
<evidence type="ECO:0000256" key="3">
    <source>
        <dbReference type="ARBA" id="ARBA00022723"/>
    </source>
</evidence>
<dbReference type="EMBL" id="CP029684">
    <property type="protein sequence ID" value="QAS69859.1"/>
    <property type="molecule type" value="Genomic_DNA"/>
</dbReference>
<dbReference type="InterPro" id="IPR002637">
    <property type="entry name" value="RdgB/HAM1"/>
</dbReference>
<comment type="function">
    <text evidence="10">Pyrophosphatase that catalyzes the hydrolysis of nucleoside triphosphates to their monophosphate derivatives, with a high preference for the non-canonical purine nucleotides XTP (xanthosine triphosphate), dITP (deoxyinosine triphosphate) and ITP. Seems to function as a house-cleaning enzyme that removes non-canonical purine nucleotides from the nucleotide pool, thus preventing their incorporation into DNA/RNA and avoiding chromosomal lesions.</text>
</comment>
<dbReference type="GO" id="GO:0036222">
    <property type="term" value="F:XTP diphosphatase activity"/>
    <property type="evidence" value="ECO:0007669"/>
    <property type="project" value="UniProtKB-UniRule"/>
</dbReference>
<evidence type="ECO:0000256" key="1">
    <source>
        <dbReference type="ARBA" id="ARBA00008023"/>
    </source>
</evidence>
<evidence type="ECO:0000313" key="14">
    <source>
        <dbReference type="Proteomes" id="UP000286907"/>
    </source>
</evidence>
<evidence type="ECO:0000256" key="10">
    <source>
        <dbReference type="HAMAP-Rule" id="MF_01405"/>
    </source>
</evidence>
<comment type="similarity">
    <text evidence="1 10 11">Belongs to the HAM1 NTPase family.</text>
</comment>
<accession>A0AAJ1RCL0</accession>
<dbReference type="GO" id="GO:0036220">
    <property type="term" value="F:ITP diphosphatase activity"/>
    <property type="evidence" value="ECO:0007669"/>
    <property type="project" value="UniProtKB-UniRule"/>
</dbReference>
<dbReference type="SUPFAM" id="SSF52972">
    <property type="entry name" value="ITPase-like"/>
    <property type="match status" value="1"/>
</dbReference>
<dbReference type="FunFam" id="3.90.950.10:FF:000001">
    <property type="entry name" value="dITP/XTP pyrophosphatase"/>
    <property type="match status" value="1"/>
</dbReference>
<feature type="binding site" evidence="10">
    <location>
        <begin position="179"/>
        <end position="180"/>
    </location>
    <ligand>
        <name>substrate</name>
    </ligand>
</feature>
<keyword evidence="14" id="KW-1185">Reference proteome</keyword>
<evidence type="ECO:0000313" key="13">
    <source>
        <dbReference type="EMBL" id="QAS69859.1"/>
    </source>
</evidence>
<evidence type="ECO:0000256" key="8">
    <source>
        <dbReference type="ARBA" id="ARBA00051875"/>
    </source>
</evidence>